<name>A0A011QMS2_ACCRE</name>
<dbReference type="EMBL" id="JEMY01000004">
    <property type="protein sequence ID" value="EXI90627.1"/>
    <property type="molecule type" value="Genomic_DNA"/>
</dbReference>
<organism evidence="1 2">
    <name type="scientific">Accumulibacter regalis</name>
    <dbReference type="NCBI Taxonomy" id="522306"/>
    <lineage>
        <taxon>Bacteria</taxon>
        <taxon>Pseudomonadati</taxon>
        <taxon>Pseudomonadota</taxon>
        <taxon>Betaproteobacteria</taxon>
        <taxon>Candidatus Accumulibacter</taxon>
    </lineage>
</organism>
<dbReference type="Pfam" id="PF07386">
    <property type="entry name" value="DUF1499"/>
    <property type="match status" value="1"/>
</dbReference>
<dbReference type="PIRSF" id="PIRSF026426">
    <property type="entry name" value="DUF1499"/>
    <property type="match status" value="1"/>
</dbReference>
<proteinExistence type="predicted"/>
<dbReference type="STRING" id="1454004.AW11_00484"/>
<protein>
    <recommendedName>
        <fullName evidence="3">DUF1499 domain-containing protein</fullName>
    </recommendedName>
</protein>
<dbReference type="PATRIC" id="fig|1454004.3.peg.499"/>
<sequence>MKLLQRIAITLLLLAALLLSAGRIGLLAGVPPRDLGVHDGRLKPPSPTANSVSSQARLWPDHPQRDYADIAPFALHEDGPATIAALKALLASEASATVVDSRTDYLYVQYTTPWLKFVDDVEFWFDPINNVIQVRSASRIGRSDLGANRQRIDALRGRLKTMLATGKASAEAGR</sequence>
<gene>
    <name evidence="1" type="ORF">AW11_00484</name>
</gene>
<evidence type="ECO:0000313" key="2">
    <source>
        <dbReference type="Proteomes" id="UP000022141"/>
    </source>
</evidence>
<dbReference type="AlphaFoldDB" id="A0A011QMS2"/>
<dbReference type="Proteomes" id="UP000022141">
    <property type="component" value="Unassembled WGS sequence"/>
</dbReference>
<evidence type="ECO:0008006" key="3">
    <source>
        <dbReference type="Google" id="ProtNLM"/>
    </source>
</evidence>
<keyword evidence="2" id="KW-1185">Reference proteome</keyword>
<comment type="caution">
    <text evidence="1">The sequence shown here is derived from an EMBL/GenBank/DDBJ whole genome shotgun (WGS) entry which is preliminary data.</text>
</comment>
<dbReference type="eggNOG" id="COG4446">
    <property type="taxonomic scope" value="Bacteria"/>
</dbReference>
<reference evidence="1" key="1">
    <citation type="submission" date="2014-02" db="EMBL/GenBank/DDBJ databases">
        <title>Expanding our view of genomic diversity in Candidatus Accumulibacter clades.</title>
        <authorList>
            <person name="Skennerton C.T."/>
            <person name="Barr J.J."/>
            <person name="Slater F.R."/>
            <person name="Bond P.L."/>
            <person name="Tyson G.W."/>
        </authorList>
    </citation>
    <scope>NUCLEOTIDE SEQUENCE [LARGE SCALE GENOMIC DNA]</scope>
</reference>
<accession>A0A011QMS2</accession>
<dbReference type="PANTHER" id="PTHR34801:SF6">
    <property type="entry name" value="SLL1620 PROTEIN"/>
    <property type="match status" value="1"/>
</dbReference>
<dbReference type="InterPro" id="IPR010865">
    <property type="entry name" value="DUF1499"/>
</dbReference>
<evidence type="ECO:0000313" key="1">
    <source>
        <dbReference type="EMBL" id="EXI90627.1"/>
    </source>
</evidence>
<dbReference type="PANTHER" id="PTHR34801">
    <property type="entry name" value="EXPRESSED PROTEIN"/>
    <property type="match status" value="1"/>
</dbReference>